<evidence type="ECO:0000313" key="3">
    <source>
        <dbReference type="Proteomes" id="UP001153636"/>
    </source>
</evidence>
<proteinExistence type="predicted"/>
<name>A0A9P0CTR2_9CUCU</name>
<organism evidence="2 3">
    <name type="scientific">Psylliodes chrysocephalus</name>
    <dbReference type="NCBI Taxonomy" id="3402493"/>
    <lineage>
        <taxon>Eukaryota</taxon>
        <taxon>Metazoa</taxon>
        <taxon>Ecdysozoa</taxon>
        <taxon>Arthropoda</taxon>
        <taxon>Hexapoda</taxon>
        <taxon>Insecta</taxon>
        <taxon>Pterygota</taxon>
        <taxon>Neoptera</taxon>
        <taxon>Endopterygota</taxon>
        <taxon>Coleoptera</taxon>
        <taxon>Polyphaga</taxon>
        <taxon>Cucujiformia</taxon>
        <taxon>Chrysomeloidea</taxon>
        <taxon>Chrysomelidae</taxon>
        <taxon>Galerucinae</taxon>
        <taxon>Alticini</taxon>
        <taxon>Psylliodes</taxon>
    </lineage>
</organism>
<dbReference type="Pfam" id="PF07530">
    <property type="entry name" value="PRE_C2HC"/>
    <property type="match status" value="1"/>
</dbReference>
<feature type="domain" description="Pre-C2HC" evidence="1">
    <location>
        <begin position="73"/>
        <end position="123"/>
    </location>
</feature>
<dbReference type="EMBL" id="OV651814">
    <property type="protein sequence ID" value="CAH1105915.1"/>
    <property type="molecule type" value="Genomic_DNA"/>
</dbReference>
<dbReference type="OrthoDB" id="8197297at2759"/>
<protein>
    <recommendedName>
        <fullName evidence="1">Pre-C2HC domain-containing protein</fullName>
    </recommendedName>
</protein>
<dbReference type="Proteomes" id="UP001153636">
    <property type="component" value="Chromosome 2"/>
</dbReference>
<evidence type="ECO:0000259" key="1">
    <source>
        <dbReference type="Pfam" id="PF07530"/>
    </source>
</evidence>
<keyword evidence="3" id="KW-1185">Reference proteome</keyword>
<evidence type="ECO:0000313" key="2">
    <source>
        <dbReference type="EMBL" id="CAH1105915.1"/>
    </source>
</evidence>
<dbReference type="InterPro" id="IPR006579">
    <property type="entry name" value="Pre_C2HC_dom"/>
</dbReference>
<reference evidence="2" key="1">
    <citation type="submission" date="2022-01" db="EMBL/GenBank/DDBJ databases">
        <authorList>
            <person name="King R."/>
        </authorList>
    </citation>
    <scope>NUCLEOTIDE SEQUENCE</scope>
</reference>
<dbReference type="AlphaFoldDB" id="A0A9P0CTR2"/>
<accession>A0A9P0CTR2</accession>
<sequence length="125" mass="14609">MIANLTAATAAETYYTKTLSNNTVKINPTNPDTYRKLIHHLRNENIVHHTYQPKEERAYKIVIRGLQHSIPTEDISNEPNNKGFKVRNIINVRHRVRKEPLPLFSVDIEPDENKKDIFNLEDLQH</sequence>
<gene>
    <name evidence="2" type="ORF">PSYICH_LOCUS7320</name>
</gene>